<dbReference type="InterPro" id="IPR030395">
    <property type="entry name" value="GP_PDE_dom"/>
</dbReference>
<proteinExistence type="predicted"/>
<dbReference type="PANTHER" id="PTHR46211:SF1">
    <property type="entry name" value="GLYCEROPHOSPHODIESTER PHOSPHODIESTERASE, CYTOPLASMIC"/>
    <property type="match status" value="1"/>
</dbReference>
<gene>
    <name evidence="3" type="ORF">GCM10009601_37650</name>
</gene>
<dbReference type="Pfam" id="PF03009">
    <property type="entry name" value="GDPD"/>
    <property type="match status" value="1"/>
</dbReference>
<dbReference type="PANTHER" id="PTHR46211">
    <property type="entry name" value="GLYCEROPHOSPHORYL DIESTER PHOSPHODIESTERASE"/>
    <property type="match status" value="1"/>
</dbReference>
<evidence type="ECO:0000259" key="2">
    <source>
        <dbReference type="PROSITE" id="PS51704"/>
    </source>
</evidence>
<feature type="compositionally biased region" description="Basic and acidic residues" evidence="1">
    <location>
        <begin position="1"/>
        <end position="10"/>
    </location>
</feature>
<dbReference type="EMBL" id="BAAAIZ010000053">
    <property type="protein sequence ID" value="GAA1427096.1"/>
    <property type="molecule type" value="Genomic_DNA"/>
</dbReference>
<dbReference type="Proteomes" id="UP001500973">
    <property type="component" value="Unassembled WGS sequence"/>
</dbReference>
<dbReference type="RefSeq" id="WP_344014263.1">
    <property type="nucleotide sequence ID" value="NZ_BAAAIZ010000053.1"/>
</dbReference>
<sequence length="258" mass="27990">MRPPEAEALRLRPSSGPAVSAHQGGSERTAPATREAYEDAVAAGADYAELDVRRTADGIFVVHHDARVGGDGPLLSTLTHAELCARAGRPVPVVEEILQLIAGRLLAHLDLKETGHERELIDRAVALLGPDGFVATTLEDRSVAAITAAFPGVRTMLSLGRDRRDVPRGRLLATRLGELRPLRRVRACGADGIAVHHRLARAGVLREAARHGLFTMVWTVNDDPLMRTFLADPRVDVLITDRPRRALQLRAHTRTPTG</sequence>
<protein>
    <recommendedName>
        <fullName evidence="2">GP-PDE domain-containing protein</fullName>
    </recommendedName>
</protein>
<name>A0ABP4JSA7_9ACTN</name>
<evidence type="ECO:0000256" key="1">
    <source>
        <dbReference type="SAM" id="MobiDB-lite"/>
    </source>
</evidence>
<keyword evidence="4" id="KW-1185">Reference proteome</keyword>
<organism evidence="3 4">
    <name type="scientific">Streptomyces thermospinosisporus</name>
    <dbReference type="NCBI Taxonomy" id="161482"/>
    <lineage>
        <taxon>Bacteria</taxon>
        <taxon>Bacillati</taxon>
        <taxon>Actinomycetota</taxon>
        <taxon>Actinomycetes</taxon>
        <taxon>Kitasatosporales</taxon>
        <taxon>Streptomycetaceae</taxon>
        <taxon>Streptomyces</taxon>
    </lineage>
</organism>
<dbReference type="Gene3D" id="3.20.20.190">
    <property type="entry name" value="Phosphatidylinositol (PI) phosphodiesterase"/>
    <property type="match status" value="1"/>
</dbReference>
<dbReference type="InterPro" id="IPR017946">
    <property type="entry name" value="PLC-like_Pdiesterase_TIM-brl"/>
</dbReference>
<evidence type="ECO:0000313" key="3">
    <source>
        <dbReference type="EMBL" id="GAA1427096.1"/>
    </source>
</evidence>
<feature type="domain" description="GP-PDE" evidence="2">
    <location>
        <begin position="17"/>
        <end position="250"/>
    </location>
</feature>
<dbReference type="PROSITE" id="PS51704">
    <property type="entry name" value="GP_PDE"/>
    <property type="match status" value="1"/>
</dbReference>
<reference evidence="4" key="1">
    <citation type="journal article" date="2019" name="Int. J. Syst. Evol. Microbiol.">
        <title>The Global Catalogue of Microorganisms (GCM) 10K type strain sequencing project: providing services to taxonomists for standard genome sequencing and annotation.</title>
        <authorList>
            <consortium name="The Broad Institute Genomics Platform"/>
            <consortium name="The Broad Institute Genome Sequencing Center for Infectious Disease"/>
            <person name="Wu L."/>
            <person name="Ma J."/>
        </authorList>
    </citation>
    <scope>NUCLEOTIDE SEQUENCE [LARGE SCALE GENOMIC DNA]</scope>
    <source>
        <strain evidence="4">JCM 11756</strain>
    </source>
</reference>
<feature type="region of interest" description="Disordered" evidence="1">
    <location>
        <begin position="1"/>
        <end position="33"/>
    </location>
</feature>
<comment type="caution">
    <text evidence="3">The sequence shown here is derived from an EMBL/GenBank/DDBJ whole genome shotgun (WGS) entry which is preliminary data.</text>
</comment>
<evidence type="ECO:0000313" key="4">
    <source>
        <dbReference type="Proteomes" id="UP001500973"/>
    </source>
</evidence>
<dbReference type="SUPFAM" id="SSF51695">
    <property type="entry name" value="PLC-like phosphodiesterases"/>
    <property type="match status" value="1"/>
</dbReference>
<accession>A0ABP4JSA7</accession>